<dbReference type="Pfam" id="PF01551">
    <property type="entry name" value="Peptidase_M23"/>
    <property type="match status" value="1"/>
</dbReference>
<dbReference type="PANTHER" id="PTHR21666:SF289">
    <property type="entry name" value="L-ALA--D-GLU ENDOPEPTIDASE"/>
    <property type="match status" value="1"/>
</dbReference>
<evidence type="ECO:0000259" key="4">
    <source>
        <dbReference type="Pfam" id="PF01551"/>
    </source>
</evidence>
<feature type="chain" id="PRO_5020338906" evidence="3">
    <location>
        <begin position="26"/>
        <end position="204"/>
    </location>
</feature>
<protein>
    <submittedName>
        <fullName evidence="5">Peptidase M23-like protein</fullName>
    </submittedName>
</protein>
<organism evidence="5 6">
    <name type="scientific">Tamaricihabitans halophyticus</name>
    <dbReference type="NCBI Taxonomy" id="1262583"/>
    <lineage>
        <taxon>Bacteria</taxon>
        <taxon>Bacillati</taxon>
        <taxon>Actinomycetota</taxon>
        <taxon>Actinomycetes</taxon>
        <taxon>Pseudonocardiales</taxon>
        <taxon>Pseudonocardiaceae</taxon>
        <taxon>Tamaricihabitans</taxon>
    </lineage>
</organism>
<comment type="caution">
    <text evidence="5">The sequence shown here is derived from an EMBL/GenBank/DDBJ whole genome shotgun (WGS) entry which is preliminary data.</text>
</comment>
<evidence type="ECO:0000256" key="3">
    <source>
        <dbReference type="SAM" id="SignalP"/>
    </source>
</evidence>
<evidence type="ECO:0000313" key="5">
    <source>
        <dbReference type="EMBL" id="TCP51955.1"/>
    </source>
</evidence>
<evidence type="ECO:0000256" key="2">
    <source>
        <dbReference type="SAM" id="MobiDB-lite"/>
    </source>
</evidence>
<dbReference type="PANTHER" id="PTHR21666">
    <property type="entry name" value="PEPTIDASE-RELATED"/>
    <property type="match status" value="1"/>
</dbReference>
<dbReference type="Proteomes" id="UP000294911">
    <property type="component" value="Unassembled WGS sequence"/>
</dbReference>
<dbReference type="RefSeq" id="WP_132877819.1">
    <property type="nucleotide sequence ID" value="NZ_SLXQ01000006.1"/>
</dbReference>
<keyword evidence="6" id="KW-1185">Reference proteome</keyword>
<name>A0A4R2QXS7_9PSEU</name>
<dbReference type="GO" id="GO:0004222">
    <property type="term" value="F:metalloendopeptidase activity"/>
    <property type="evidence" value="ECO:0007669"/>
    <property type="project" value="TreeGrafter"/>
</dbReference>
<evidence type="ECO:0000256" key="1">
    <source>
        <dbReference type="ARBA" id="ARBA00022729"/>
    </source>
</evidence>
<reference evidence="5 6" key="1">
    <citation type="submission" date="2019-03" db="EMBL/GenBank/DDBJ databases">
        <title>Genomic Encyclopedia of Type Strains, Phase IV (KMG-IV): sequencing the most valuable type-strain genomes for metagenomic binning, comparative biology and taxonomic classification.</title>
        <authorList>
            <person name="Goeker M."/>
        </authorList>
    </citation>
    <scope>NUCLEOTIDE SEQUENCE [LARGE SCALE GENOMIC DNA]</scope>
    <source>
        <strain evidence="5 6">DSM 45765</strain>
    </source>
</reference>
<feature type="region of interest" description="Disordered" evidence="2">
    <location>
        <begin position="64"/>
        <end position="89"/>
    </location>
</feature>
<accession>A0A4R2QXS7</accession>
<dbReference type="EMBL" id="SLXQ01000006">
    <property type="protein sequence ID" value="TCP51955.1"/>
    <property type="molecule type" value="Genomic_DNA"/>
</dbReference>
<dbReference type="Gene3D" id="2.70.70.10">
    <property type="entry name" value="Glucose Permease (Domain IIA)"/>
    <property type="match status" value="1"/>
</dbReference>
<dbReference type="InterPro" id="IPR016047">
    <property type="entry name" value="M23ase_b-sheet_dom"/>
</dbReference>
<gene>
    <name evidence="5" type="ORF">EV191_106119</name>
</gene>
<dbReference type="CDD" id="cd12797">
    <property type="entry name" value="M23_peptidase"/>
    <property type="match status" value="1"/>
</dbReference>
<sequence length="204" mass="21111">MPNHLRATALLILCGLLFLPVLAGAAPADQRYRAPPSEPGGTADLADRPSVAIGFDWPLAPPHPVLRAFDPPETPFGPGHRGVDLGGRPGEPVRAAGAGTVVYAGPLAGRGVVSVLHSEGLRTTYEPVHAAVRAGQRVSTGARLGELATGHAGCPAVACLHWGARRAGEYLNPLWLVRPAGQLRLLPWTDAASDAAPIPRSPVA</sequence>
<proteinExistence type="predicted"/>
<keyword evidence="1 3" id="KW-0732">Signal</keyword>
<dbReference type="OrthoDB" id="5245088at2"/>
<feature type="domain" description="M23ase beta-sheet core" evidence="4">
    <location>
        <begin position="79"/>
        <end position="173"/>
    </location>
</feature>
<dbReference type="InterPro" id="IPR011055">
    <property type="entry name" value="Dup_hybrid_motif"/>
</dbReference>
<feature type="signal peptide" evidence="3">
    <location>
        <begin position="1"/>
        <end position="25"/>
    </location>
</feature>
<dbReference type="AlphaFoldDB" id="A0A4R2QXS7"/>
<dbReference type="InterPro" id="IPR050570">
    <property type="entry name" value="Cell_wall_metabolism_enzyme"/>
</dbReference>
<dbReference type="SUPFAM" id="SSF51261">
    <property type="entry name" value="Duplicated hybrid motif"/>
    <property type="match status" value="1"/>
</dbReference>
<evidence type="ECO:0000313" key="6">
    <source>
        <dbReference type="Proteomes" id="UP000294911"/>
    </source>
</evidence>